<dbReference type="Pfam" id="PF01796">
    <property type="entry name" value="OB_ChsH2_C"/>
    <property type="match status" value="1"/>
</dbReference>
<evidence type="ECO:0000313" key="3">
    <source>
        <dbReference type="EMBL" id="CCJ54589.1"/>
    </source>
</evidence>
<dbReference type="InterPro" id="IPR052513">
    <property type="entry name" value="Thioester_dehydratase-like"/>
</dbReference>
<accession>A0A0C6P907</accession>
<feature type="domain" description="ChsH2 rubredoxin-like zinc ribbon" evidence="2">
    <location>
        <begin position="18"/>
        <end position="52"/>
    </location>
</feature>
<evidence type="ECO:0000313" key="4">
    <source>
        <dbReference type="Proteomes" id="UP000007564"/>
    </source>
</evidence>
<dbReference type="InterPro" id="IPR022002">
    <property type="entry name" value="ChsH2_Znr"/>
</dbReference>
<dbReference type="Proteomes" id="UP000007564">
    <property type="component" value="Chromosome"/>
</dbReference>
<dbReference type="OrthoDB" id="5514845at2"/>
<dbReference type="PANTHER" id="PTHR34075:SF5">
    <property type="entry name" value="BLR3430 PROTEIN"/>
    <property type="match status" value="1"/>
</dbReference>
<dbReference type="AlphaFoldDB" id="A0A0C6P907"/>
<name>A0A0C6P907_BORBO</name>
<protein>
    <recommendedName>
        <fullName evidence="5">DUF35 domain-containing protein</fullName>
    </recommendedName>
</protein>
<evidence type="ECO:0008006" key="5">
    <source>
        <dbReference type="Google" id="ProtNLM"/>
    </source>
</evidence>
<dbReference type="HOGENOM" id="CLU_119412_1_2_4"/>
<dbReference type="KEGG" id="bbh:BN112_2672"/>
<dbReference type="PANTHER" id="PTHR34075">
    <property type="entry name" value="BLR3430 PROTEIN"/>
    <property type="match status" value="1"/>
</dbReference>
<sequence length="129" mass="13673">MATDTRFDGPGPDACYHAALAEGRLLLQHCEDCAAVRFPPALVCRACGGARLAWRESSGRGSVYAATTVRDRAGDYNVSLVELEGGARMMSRVEGIEAARVRIGQPVRARIVAGEEPYVVFAPHDGGAA</sequence>
<dbReference type="SMR" id="A0A0C6P907"/>
<dbReference type="SUPFAM" id="SSF50249">
    <property type="entry name" value="Nucleic acid-binding proteins"/>
    <property type="match status" value="1"/>
</dbReference>
<dbReference type="Pfam" id="PF12172">
    <property type="entry name" value="zf-ChsH2"/>
    <property type="match status" value="1"/>
</dbReference>
<feature type="domain" description="ChsH2 C-terminal OB-fold" evidence="1">
    <location>
        <begin position="54"/>
        <end position="111"/>
    </location>
</feature>
<dbReference type="GeneID" id="56480562"/>
<dbReference type="Gene3D" id="6.10.30.10">
    <property type="match status" value="1"/>
</dbReference>
<organism evidence="3 4">
    <name type="scientific">Bordetella bronchiseptica 253</name>
    <dbReference type="NCBI Taxonomy" id="568707"/>
    <lineage>
        <taxon>Bacteria</taxon>
        <taxon>Pseudomonadati</taxon>
        <taxon>Pseudomonadota</taxon>
        <taxon>Betaproteobacteria</taxon>
        <taxon>Burkholderiales</taxon>
        <taxon>Alcaligenaceae</taxon>
        <taxon>Bordetella</taxon>
    </lineage>
</organism>
<dbReference type="EMBL" id="HE965806">
    <property type="protein sequence ID" value="CCJ54589.1"/>
    <property type="molecule type" value="Genomic_DNA"/>
</dbReference>
<proteinExistence type="predicted"/>
<evidence type="ECO:0000259" key="1">
    <source>
        <dbReference type="Pfam" id="PF01796"/>
    </source>
</evidence>
<reference evidence="3 4" key="1">
    <citation type="journal article" date="2012" name="BMC Genomics">
        <title>Comparative genomics of the classical Bordetella subspecies: the evolution and exchange of virulence-associated diversity amongst closely related pathogens.</title>
        <authorList>
            <person name="Park J."/>
            <person name="Zhang Y."/>
            <person name="Buboltz A.M."/>
            <person name="Zhang X."/>
            <person name="Schuster S.C."/>
            <person name="Ahuja U."/>
            <person name="Liu M."/>
            <person name="Miller J.F."/>
            <person name="Sebaihia M."/>
            <person name="Bentley S.D."/>
            <person name="Parkhill J."/>
            <person name="Harvill E.T."/>
        </authorList>
    </citation>
    <scope>NUCLEOTIDE SEQUENCE [LARGE SCALE GENOMIC DNA]</scope>
    <source>
        <strain evidence="3 4">253</strain>
    </source>
</reference>
<evidence type="ECO:0000259" key="2">
    <source>
        <dbReference type="Pfam" id="PF12172"/>
    </source>
</evidence>
<dbReference type="InterPro" id="IPR012340">
    <property type="entry name" value="NA-bd_OB-fold"/>
</dbReference>
<dbReference type="RefSeq" id="WP_003808211.1">
    <property type="nucleotide sequence ID" value="NC_019382.1"/>
</dbReference>
<dbReference type="InterPro" id="IPR002878">
    <property type="entry name" value="ChsH2_C"/>
</dbReference>
<gene>
    <name evidence="3" type="ORF">BN112_2672</name>
</gene>